<keyword evidence="1" id="KW-0547">Nucleotide-binding</keyword>
<dbReference type="Gene3D" id="3.40.50.300">
    <property type="entry name" value="P-loop containing nucleotide triphosphate hydrolases"/>
    <property type="match status" value="1"/>
</dbReference>
<dbReference type="RefSeq" id="WP_248651031.1">
    <property type="nucleotide sequence ID" value="NZ_CP096659.1"/>
</dbReference>
<evidence type="ECO:0000256" key="1">
    <source>
        <dbReference type="ARBA" id="ARBA00022741"/>
    </source>
</evidence>
<organism evidence="3 4">
    <name type="scientific">Halorussus limi</name>
    <dbReference type="NCBI Taxonomy" id="2938695"/>
    <lineage>
        <taxon>Archaea</taxon>
        <taxon>Methanobacteriati</taxon>
        <taxon>Methanobacteriota</taxon>
        <taxon>Stenosarchaea group</taxon>
        <taxon>Halobacteria</taxon>
        <taxon>Halobacteriales</taxon>
        <taxon>Haladaptataceae</taxon>
        <taxon>Halorussus</taxon>
    </lineage>
</organism>
<reference evidence="3 4" key="1">
    <citation type="submission" date="2022-04" db="EMBL/GenBank/DDBJ databases">
        <title>Diverse halophilic archaea isolated from saline environments.</title>
        <authorList>
            <person name="Cui H.-L."/>
        </authorList>
    </citation>
    <scope>NUCLEOTIDE SEQUENCE [LARGE SCALE GENOMIC DNA]</scope>
    <source>
        <strain evidence="3 4">XZYJT49</strain>
    </source>
</reference>
<evidence type="ECO:0000313" key="3">
    <source>
        <dbReference type="EMBL" id="UPV74988.1"/>
    </source>
</evidence>
<dbReference type="SUPFAM" id="SSF52540">
    <property type="entry name" value="P-loop containing nucleoside triphosphate hydrolases"/>
    <property type="match status" value="1"/>
</dbReference>
<dbReference type="AlphaFoldDB" id="A0A8U0HVN2"/>
<evidence type="ECO:0000313" key="4">
    <source>
        <dbReference type="Proteomes" id="UP000830729"/>
    </source>
</evidence>
<sequence>MDRVPFGISRLDDIIGGGAPPGSVVLLAGEAGAGAREFCYTSATINGLAHTDEDQFELHYGEVSDRAAVPEDIHYVSFTASGDELRREIEFTMSEELVRAGVETVEFADFSQEYFQLSAIPREWYTRKTQTITDLGQGSDRRGVLEALGEYLNEHATGNLVVIDSLTDLARAPNEHLDWSNITLLVKGLQKASRAWDGLILVLVNQEALSDTQMGSLMGAADGTIAFEWETGGNERDRVMFVREFRGVLSRLEEEDIIRFETEIHDGGFDVSNVRKIR</sequence>
<keyword evidence="2" id="KW-0067">ATP-binding</keyword>
<protein>
    <submittedName>
        <fullName evidence="3">HTR-like protein</fullName>
    </submittedName>
</protein>
<dbReference type="GO" id="GO:0005524">
    <property type="term" value="F:ATP binding"/>
    <property type="evidence" value="ECO:0007669"/>
    <property type="project" value="UniProtKB-KW"/>
</dbReference>
<name>A0A8U0HVN2_9EURY</name>
<gene>
    <name evidence="3" type="ORF">M0R89_02720</name>
</gene>
<accession>A0A8U0HVN2</accession>
<evidence type="ECO:0000256" key="2">
    <source>
        <dbReference type="ARBA" id="ARBA00022840"/>
    </source>
</evidence>
<keyword evidence="4" id="KW-1185">Reference proteome</keyword>
<proteinExistence type="predicted"/>
<dbReference type="EMBL" id="CP096659">
    <property type="protein sequence ID" value="UPV74988.1"/>
    <property type="molecule type" value="Genomic_DNA"/>
</dbReference>
<dbReference type="KEGG" id="halx:M0R89_02720"/>
<dbReference type="PANTHER" id="PTHR43637">
    <property type="entry name" value="UPF0273 PROTEIN TM_0370"/>
    <property type="match status" value="1"/>
</dbReference>
<dbReference type="InterPro" id="IPR027417">
    <property type="entry name" value="P-loop_NTPase"/>
</dbReference>
<dbReference type="Proteomes" id="UP000830729">
    <property type="component" value="Chromosome"/>
</dbReference>
<dbReference type="GeneID" id="72184077"/>